<feature type="non-terminal residue" evidence="1">
    <location>
        <position position="161"/>
    </location>
</feature>
<name>A0A0F9FG87_9ZZZZ</name>
<gene>
    <name evidence="1" type="ORF">LCGC14_1955100</name>
</gene>
<protein>
    <recommendedName>
        <fullName evidence="2">Bacteriophage Mu GpT domain-containing protein</fullName>
    </recommendedName>
</protein>
<evidence type="ECO:0008006" key="2">
    <source>
        <dbReference type="Google" id="ProtNLM"/>
    </source>
</evidence>
<reference evidence="1" key="1">
    <citation type="journal article" date="2015" name="Nature">
        <title>Complex archaea that bridge the gap between prokaryotes and eukaryotes.</title>
        <authorList>
            <person name="Spang A."/>
            <person name="Saw J.H."/>
            <person name="Jorgensen S.L."/>
            <person name="Zaremba-Niedzwiedzka K."/>
            <person name="Martijn J."/>
            <person name="Lind A.E."/>
            <person name="van Eijk R."/>
            <person name="Schleper C."/>
            <person name="Guy L."/>
            <person name="Ettema T.J."/>
        </authorList>
    </citation>
    <scope>NUCLEOTIDE SEQUENCE</scope>
</reference>
<sequence>MAVPHTTGQFGDLLDIRFQKIFDDNFPQLDDMLPELYTFEPDNGRIDMRFSQVSGYTDIPEFSGAVTYQSASQGYDTTITPLEFASGIQVERRLFDTDQYSIMNQKPAGLARAAQRTRQKHGARMFNNAFSVDTKFYNNSEAVALCSDNHTTTTGASTAAG</sequence>
<dbReference type="AlphaFoldDB" id="A0A0F9FG87"/>
<evidence type="ECO:0000313" key="1">
    <source>
        <dbReference type="EMBL" id="KKL85399.1"/>
    </source>
</evidence>
<accession>A0A0F9FG87</accession>
<proteinExistence type="predicted"/>
<dbReference type="EMBL" id="LAZR01021417">
    <property type="protein sequence ID" value="KKL85399.1"/>
    <property type="molecule type" value="Genomic_DNA"/>
</dbReference>
<comment type="caution">
    <text evidence="1">The sequence shown here is derived from an EMBL/GenBank/DDBJ whole genome shotgun (WGS) entry which is preliminary data.</text>
</comment>
<organism evidence="1">
    <name type="scientific">marine sediment metagenome</name>
    <dbReference type="NCBI Taxonomy" id="412755"/>
    <lineage>
        <taxon>unclassified sequences</taxon>
        <taxon>metagenomes</taxon>
        <taxon>ecological metagenomes</taxon>
    </lineage>
</organism>